<evidence type="ECO:0000313" key="3">
    <source>
        <dbReference type="EMBL" id="KAA5543360.1"/>
    </source>
</evidence>
<gene>
    <name evidence="3" type="ORF">F0145_17105</name>
</gene>
<keyword evidence="1" id="KW-0732">Signal</keyword>
<dbReference type="Pfam" id="PF13568">
    <property type="entry name" value="OMP_b-brl_2"/>
    <property type="match status" value="1"/>
</dbReference>
<dbReference type="Proteomes" id="UP000323426">
    <property type="component" value="Unassembled WGS sequence"/>
</dbReference>
<organism evidence="3 4">
    <name type="scientific">Adhaeribacter rhizoryzae</name>
    <dbReference type="NCBI Taxonomy" id="2607907"/>
    <lineage>
        <taxon>Bacteria</taxon>
        <taxon>Pseudomonadati</taxon>
        <taxon>Bacteroidota</taxon>
        <taxon>Cytophagia</taxon>
        <taxon>Cytophagales</taxon>
        <taxon>Hymenobacteraceae</taxon>
        <taxon>Adhaeribacter</taxon>
    </lineage>
</organism>
<feature type="chain" id="PRO_5024319220" evidence="1">
    <location>
        <begin position="20"/>
        <end position="219"/>
    </location>
</feature>
<evidence type="ECO:0000256" key="1">
    <source>
        <dbReference type="SAM" id="SignalP"/>
    </source>
</evidence>
<dbReference type="RefSeq" id="WP_150090145.1">
    <property type="nucleotide sequence ID" value="NZ_VWSF01000014.1"/>
</dbReference>
<evidence type="ECO:0000313" key="4">
    <source>
        <dbReference type="Proteomes" id="UP000323426"/>
    </source>
</evidence>
<comment type="caution">
    <text evidence="3">The sequence shown here is derived from an EMBL/GenBank/DDBJ whole genome shotgun (WGS) entry which is preliminary data.</text>
</comment>
<evidence type="ECO:0000259" key="2">
    <source>
        <dbReference type="Pfam" id="PF13568"/>
    </source>
</evidence>
<dbReference type="EMBL" id="VWSF01000014">
    <property type="protein sequence ID" value="KAA5543360.1"/>
    <property type="molecule type" value="Genomic_DNA"/>
</dbReference>
<reference evidence="3 4" key="1">
    <citation type="submission" date="2019-09" db="EMBL/GenBank/DDBJ databases">
        <title>Genome sequence and assembly of Adhaeribacter sp.</title>
        <authorList>
            <person name="Chhetri G."/>
        </authorList>
    </citation>
    <scope>NUCLEOTIDE SEQUENCE [LARGE SCALE GENOMIC DNA]</scope>
    <source>
        <strain evidence="3 4">DK36</strain>
    </source>
</reference>
<feature type="signal peptide" evidence="1">
    <location>
        <begin position="1"/>
        <end position="19"/>
    </location>
</feature>
<name>A0A5M6DAC5_9BACT</name>
<dbReference type="InterPro" id="IPR025665">
    <property type="entry name" value="Beta-barrel_OMP_2"/>
</dbReference>
<sequence>MKKIVLLLVALFSFSIAQAQVKLGIKGGINYSNVAGNLQDEINYDNKVGFLGGVTANIPLVGDGFLSLQPELLYSQKGYQYLDQEVTINNAKYSLKGKRNFNYLDLPVLLRVNAAGLIFEAGPQASYLLAIRDKTEMENEGTGNDDKTRMKIEKDNLAELEIGYVAGVGYQTPMGVGIGLRYNGSINHLAKSDPNNDELVNARHSAFQLQLSYVLGGSR</sequence>
<proteinExistence type="predicted"/>
<accession>A0A5M6DAC5</accession>
<keyword evidence="4" id="KW-1185">Reference proteome</keyword>
<feature type="domain" description="Outer membrane protein beta-barrel" evidence="2">
    <location>
        <begin position="18"/>
        <end position="189"/>
    </location>
</feature>
<dbReference type="AlphaFoldDB" id="A0A5M6DAC5"/>
<protein>
    <submittedName>
        <fullName evidence="3">PorT family protein</fullName>
    </submittedName>
</protein>